<dbReference type="SUPFAM" id="SSF52172">
    <property type="entry name" value="CheY-like"/>
    <property type="match status" value="1"/>
</dbReference>
<dbReference type="InterPro" id="IPR001789">
    <property type="entry name" value="Sig_transdc_resp-reg_receiver"/>
</dbReference>
<dbReference type="PANTHER" id="PTHR44591:SF3">
    <property type="entry name" value="RESPONSE REGULATORY DOMAIN-CONTAINING PROTEIN"/>
    <property type="match status" value="1"/>
</dbReference>
<dbReference type="Proteomes" id="UP000290218">
    <property type="component" value="Unassembled WGS sequence"/>
</dbReference>
<dbReference type="OrthoDB" id="9789181at2"/>
<gene>
    <name evidence="5" type="ORF">ESB00_04455</name>
</gene>
<keyword evidence="1 2" id="KW-0597">Phosphoprotein</keyword>
<dbReference type="PROSITE" id="PS50110">
    <property type="entry name" value="RESPONSE_REGULATORY"/>
    <property type="match status" value="1"/>
</dbReference>
<feature type="domain" description="Response regulatory" evidence="4">
    <location>
        <begin position="57"/>
        <end position="172"/>
    </location>
</feature>
<evidence type="ECO:0000256" key="3">
    <source>
        <dbReference type="SAM" id="MobiDB-lite"/>
    </source>
</evidence>
<comment type="caution">
    <text evidence="5">The sequence shown here is derived from an EMBL/GenBank/DDBJ whole genome shotgun (WGS) entry which is preliminary data.</text>
</comment>
<feature type="modified residue" description="4-aspartylphosphate" evidence="2">
    <location>
        <position position="105"/>
    </location>
</feature>
<dbReference type="EMBL" id="SDHX01000001">
    <property type="protein sequence ID" value="RXK56910.1"/>
    <property type="molecule type" value="Genomic_DNA"/>
</dbReference>
<evidence type="ECO:0000313" key="5">
    <source>
        <dbReference type="EMBL" id="RXK56910.1"/>
    </source>
</evidence>
<dbReference type="SMART" id="SM00448">
    <property type="entry name" value="REC"/>
    <property type="match status" value="1"/>
</dbReference>
<name>A0A4Q1CCW5_9BACT</name>
<proteinExistence type="predicted"/>
<dbReference type="InterPro" id="IPR011006">
    <property type="entry name" value="CheY-like_superfamily"/>
</dbReference>
<dbReference type="InterPro" id="IPR050595">
    <property type="entry name" value="Bact_response_regulator"/>
</dbReference>
<evidence type="ECO:0000313" key="6">
    <source>
        <dbReference type="Proteomes" id="UP000290218"/>
    </source>
</evidence>
<accession>A0A4Q1CCW5</accession>
<dbReference type="PANTHER" id="PTHR44591">
    <property type="entry name" value="STRESS RESPONSE REGULATOR PROTEIN 1"/>
    <property type="match status" value="1"/>
</dbReference>
<evidence type="ECO:0000259" key="4">
    <source>
        <dbReference type="PROSITE" id="PS50110"/>
    </source>
</evidence>
<evidence type="ECO:0000256" key="1">
    <source>
        <dbReference type="ARBA" id="ARBA00022553"/>
    </source>
</evidence>
<dbReference type="GO" id="GO:0000160">
    <property type="term" value="P:phosphorelay signal transduction system"/>
    <property type="evidence" value="ECO:0007669"/>
    <property type="project" value="InterPro"/>
</dbReference>
<feature type="region of interest" description="Disordered" evidence="3">
    <location>
        <begin position="1"/>
        <end position="49"/>
    </location>
</feature>
<dbReference type="Pfam" id="PF00072">
    <property type="entry name" value="Response_reg"/>
    <property type="match status" value="1"/>
</dbReference>
<evidence type="ECO:0000256" key="2">
    <source>
        <dbReference type="PROSITE-ProRule" id="PRU00169"/>
    </source>
</evidence>
<organism evidence="5 6">
    <name type="scientific">Oleiharenicola lentus</name>
    <dbReference type="NCBI Taxonomy" id="2508720"/>
    <lineage>
        <taxon>Bacteria</taxon>
        <taxon>Pseudomonadati</taxon>
        <taxon>Verrucomicrobiota</taxon>
        <taxon>Opitutia</taxon>
        <taxon>Opitutales</taxon>
        <taxon>Opitutaceae</taxon>
        <taxon>Oleiharenicola</taxon>
    </lineage>
</organism>
<feature type="compositionally biased region" description="Basic residues" evidence="3">
    <location>
        <begin position="14"/>
        <end position="24"/>
    </location>
</feature>
<dbReference type="AlphaFoldDB" id="A0A4Q1CCW5"/>
<sequence>MQHRVSLQADAPHHRARRQSRRLQHQGLRAPHLPLRLQQPPADRGHPAQAGLSPVKRILYIEDSVTSQRIFQRMFHPPHDVIIVPSPRAANELLAHTTVDLIVCDFMFPGGDAFEVLTPLRRGQPSLALPFIAVSGSMDQALTASLLAAGANACAAKPFHNADFRALVEGMLAHPFVEADHTGVITACCFQWVEQGNHHEYCPETGDHLTGNDRAEVSSRMQARLQERWARGALAGRISQERTRTYVLRHE</sequence>
<dbReference type="Gene3D" id="3.40.50.2300">
    <property type="match status" value="1"/>
</dbReference>
<protein>
    <submittedName>
        <fullName evidence="5">Response regulator</fullName>
    </submittedName>
</protein>
<reference evidence="5 6" key="1">
    <citation type="submission" date="2019-01" db="EMBL/GenBank/DDBJ databases">
        <title>Lacunisphaera sp. strain TWA-58.</title>
        <authorList>
            <person name="Chen W.-M."/>
        </authorList>
    </citation>
    <scope>NUCLEOTIDE SEQUENCE [LARGE SCALE GENOMIC DNA]</scope>
    <source>
        <strain evidence="5 6">TWA-58</strain>
    </source>
</reference>
<keyword evidence="6" id="KW-1185">Reference proteome</keyword>
<dbReference type="CDD" id="cd00156">
    <property type="entry name" value="REC"/>
    <property type="match status" value="1"/>
</dbReference>